<dbReference type="AlphaFoldDB" id="A0AAV8VE91"/>
<evidence type="ECO:0000313" key="1">
    <source>
        <dbReference type="EMBL" id="KAJ8912453.1"/>
    </source>
</evidence>
<keyword evidence="2" id="KW-1185">Reference proteome</keyword>
<sequence>MAEQNFVLDLNQRIVKTNDGEIILNFPKIRALPTWTVKTLKDIEIREQIYNSVIYVYNGRDAYRSEVHKLTGRTPASVVFGTELRLPIDLITDRSRKEEHANDYFSHLKNRLRLTHEDVRQKLKLESDRMMTSYDLRANTCGFEVGEKVWLYNPNRAKEKSPKLQKSESELG</sequence>
<dbReference type="Proteomes" id="UP001159042">
    <property type="component" value="Unassembled WGS sequence"/>
</dbReference>
<reference evidence="1 2" key="1">
    <citation type="journal article" date="2023" name="Insect Mol. Biol.">
        <title>Genome sequencing provides insights into the evolution of gene families encoding plant cell wall-degrading enzymes in longhorned beetles.</title>
        <authorList>
            <person name="Shin N.R."/>
            <person name="Okamura Y."/>
            <person name="Kirsch R."/>
            <person name="Pauchet Y."/>
        </authorList>
    </citation>
    <scope>NUCLEOTIDE SEQUENCE [LARGE SCALE GENOMIC DNA]</scope>
    <source>
        <strain evidence="1">EAD_L_NR</strain>
    </source>
</reference>
<evidence type="ECO:0000313" key="2">
    <source>
        <dbReference type="Proteomes" id="UP001159042"/>
    </source>
</evidence>
<comment type="caution">
    <text evidence="1">The sequence shown here is derived from an EMBL/GenBank/DDBJ whole genome shotgun (WGS) entry which is preliminary data.</text>
</comment>
<organism evidence="1 2">
    <name type="scientific">Exocentrus adspersus</name>
    <dbReference type="NCBI Taxonomy" id="1586481"/>
    <lineage>
        <taxon>Eukaryota</taxon>
        <taxon>Metazoa</taxon>
        <taxon>Ecdysozoa</taxon>
        <taxon>Arthropoda</taxon>
        <taxon>Hexapoda</taxon>
        <taxon>Insecta</taxon>
        <taxon>Pterygota</taxon>
        <taxon>Neoptera</taxon>
        <taxon>Endopterygota</taxon>
        <taxon>Coleoptera</taxon>
        <taxon>Polyphaga</taxon>
        <taxon>Cucujiformia</taxon>
        <taxon>Chrysomeloidea</taxon>
        <taxon>Cerambycidae</taxon>
        <taxon>Lamiinae</taxon>
        <taxon>Acanthocinini</taxon>
        <taxon>Exocentrus</taxon>
    </lineage>
</organism>
<proteinExistence type="predicted"/>
<name>A0AAV8VE91_9CUCU</name>
<protein>
    <submittedName>
        <fullName evidence="1">Uncharacterized protein</fullName>
    </submittedName>
</protein>
<dbReference type="EMBL" id="JANEYG010000129">
    <property type="protein sequence ID" value="KAJ8912453.1"/>
    <property type="molecule type" value="Genomic_DNA"/>
</dbReference>
<gene>
    <name evidence="1" type="ORF">NQ315_002819</name>
</gene>
<accession>A0AAV8VE91</accession>